<gene>
    <name evidence="6" type="ORF">J2T57_001921</name>
</gene>
<dbReference type="Gene3D" id="1.10.10.10">
    <property type="entry name" value="Winged helix-like DNA-binding domain superfamily/Winged helix DNA-binding domain"/>
    <property type="match status" value="2"/>
</dbReference>
<organism evidence="6 7">
    <name type="scientific">Natronocella acetinitrilica</name>
    <dbReference type="NCBI Taxonomy" id="414046"/>
    <lineage>
        <taxon>Bacteria</taxon>
        <taxon>Pseudomonadati</taxon>
        <taxon>Pseudomonadota</taxon>
        <taxon>Gammaproteobacteria</taxon>
        <taxon>Chromatiales</taxon>
        <taxon>Ectothiorhodospiraceae</taxon>
        <taxon>Natronocella</taxon>
    </lineage>
</organism>
<dbReference type="PANTHER" id="PTHR34298:SF2">
    <property type="entry name" value="SEGREGATION AND CONDENSATION PROTEIN B"/>
    <property type="match status" value="1"/>
</dbReference>
<dbReference type="PANTHER" id="PTHR34298">
    <property type="entry name" value="SEGREGATION AND CONDENSATION PROTEIN B"/>
    <property type="match status" value="1"/>
</dbReference>
<dbReference type="InterPro" id="IPR005234">
    <property type="entry name" value="ScpB_csome_segregation"/>
</dbReference>
<dbReference type="AlphaFoldDB" id="A0AAE3G411"/>
<dbReference type="EMBL" id="JALJXV010000004">
    <property type="protein sequence ID" value="MCP1674783.1"/>
    <property type="molecule type" value="Genomic_DNA"/>
</dbReference>
<dbReference type="GO" id="GO:0051304">
    <property type="term" value="P:chromosome separation"/>
    <property type="evidence" value="ECO:0007669"/>
    <property type="project" value="InterPro"/>
</dbReference>
<keyword evidence="7" id="KW-1185">Reference proteome</keyword>
<evidence type="ECO:0000313" key="7">
    <source>
        <dbReference type="Proteomes" id="UP001205843"/>
    </source>
</evidence>
<dbReference type="InterPro" id="IPR036388">
    <property type="entry name" value="WH-like_DNA-bd_sf"/>
</dbReference>
<dbReference type="NCBIfam" id="TIGR00281">
    <property type="entry name" value="SMC-Scp complex subunit ScpB"/>
    <property type="match status" value="1"/>
</dbReference>
<evidence type="ECO:0000256" key="5">
    <source>
        <dbReference type="SAM" id="MobiDB-lite"/>
    </source>
</evidence>
<evidence type="ECO:0000256" key="3">
    <source>
        <dbReference type="ARBA" id="ARBA00022829"/>
    </source>
</evidence>
<keyword evidence="4" id="KW-0131">Cell cycle</keyword>
<keyword evidence="3" id="KW-0159">Chromosome partition</keyword>
<evidence type="ECO:0000313" key="6">
    <source>
        <dbReference type="EMBL" id="MCP1674783.1"/>
    </source>
</evidence>
<name>A0AAE3G411_9GAMM</name>
<protein>
    <submittedName>
        <fullName evidence="6">Segregation and condensation protein B</fullName>
    </submittedName>
</protein>
<dbReference type="GO" id="GO:0051301">
    <property type="term" value="P:cell division"/>
    <property type="evidence" value="ECO:0007669"/>
    <property type="project" value="UniProtKB-KW"/>
</dbReference>
<dbReference type="Pfam" id="PF04079">
    <property type="entry name" value="SMC_ScpB"/>
    <property type="match status" value="1"/>
</dbReference>
<feature type="region of interest" description="Disordered" evidence="5">
    <location>
        <begin position="188"/>
        <end position="207"/>
    </location>
</feature>
<evidence type="ECO:0000256" key="2">
    <source>
        <dbReference type="ARBA" id="ARBA00022618"/>
    </source>
</evidence>
<proteinExistence type="predicted"/>
<keyword evidence="2" id="KW-0132">Cell division</keyword>
<dbReference type="SUPFAM" id="SSF46785">
    <property type="entry name" value="Winged helix' DNA-binding domain"/>
    <property type="match status" value="2"/>
</dbReference>
<comment type="caution">
    <text evidence="6">The sequence shown here is derived from an EMBL/GenBank/DDBJ whole genome shotgun (WGS) entry which is preliminary data.</text>
</comment>
<dbReference type="PIRSF" id="PIRSF019345">
    <property type="entry name" value="ScpB"/>
    <property type="match status" value="1"/>
</dbReference>
<feature type="compositionally biased region" description="Basic and acidic residues" evidence="5">
    <location>
        <begin position="198"/>
        <end position="207"/>
    </location>
</feature>
<dbReference type="Proteomes" id="UP001205843">
    <property type="component" value="Unassembled WGS sequence"/>
</dbReference>
<accession>A0AAE3G411</accession>
<evidence type="ECO:0000256" key="4">
    <source>
        <dbReference type="ARBA" id="ARBA00023306"/>
    </source>
</evidence>
<evidence type="ECO:0000256" key="1">
    <source>
        <dbReference type="ARBA" id="ARBA00022490"/>
    </source>
</evidence>
<sequence>MASQPPLKCILEAALLAADAPVSLEHMQSLFSGETVPDKGALRAALTELERDYDGRGITLVEVASGWRIQVHSAYAPWVSRLWEERPGRYSRALLETLAIIAYRQPVTRGEIEEIRGVSVSTSIMRTLQERGWVRIVGHRDVPGRPAMYGSTRQFLDYFNLKSLDQLPSLMELRDLDEIHPELDLRFPEEVVEDDPEERVSTGDQRQ</sequence>
<dbReference type="InterPro" id="IPR036390">
    <property type="entry name" value="WH_DNA-bd_sf"/>
</dbReference>
<reference evidence="6" key="1">
    <citation type="submission" date="2022-03" db="EMBL/GenBank/DDBJ databases">
        <title>Genomic Encyclopedia of Type Strains, Phase III (KMG-III): the genomes of soil and plant-associated and newly described type strains.</title>
        <authorList>
            <person name="Whitman W."/>
        </authorList>
    </citation>
    <scope>NUCLEOTIDE SEQUENCE</scope>
    <source>
        <strain evidence="6">ANL 6-2</strain>
    </source>
</reference>
<dbReference type="RefSeq" id="WP_253477189.1">
    <property type="nucleotide sequence ID" value="NZ_JALJXV010000004.1"/>
</dbReference>
<keyword evidence="1" id="KW-0963">Cytoplasm</keyword>